<evidence type="ECO:0008006" key="4">
    <source>
        <dbReference type="Google" id="ProtNLM"/>
    </source>
</evidence>
<dbReference type="InterPro" id="IPR001387">
    <property type="entry name" value="Cro/C1-type_HTH"/>
</dbReference>
<organism evidence="2 3">
    <name type="scientific">Candidatus Gottesmanbacteria bacterium RIFCSPHIGHO2_01_FULL_47_48</name>
    <dbReference type="NCBI Taxonomy" id="1798381"/>
    <lineage>
        <taxon>Bacteria</taxon>
        <taxon>Candidatus Gottesmaniibacteriota</taxon>
    </lineage>
</organism>
<keyword evidence="1" id="KW-0812">Transmembrane</keyword>
<dbReference type="InterPro" id="IPR050400">
    <property type="entry name" value="Bact_Cytoskel_RodZ"/>
</dbReference>
<evidence type="ECO:0000313" key="3">
    <source>
        <dbReference type="Proteomes" id="UP000177871"/>
    </source>
</evidence>
<feature type="transmembrane region" description="Helical" evidence="1">
    <location>
        <begin position="96"/>
        <end position="121"/>
    </location>
</feature>
<comment type="caution">
    <text evidence="2">The sequence shown here is derived from an EMBL/GenBank/DDBJ whole genome shotgun (WGS) entry which is preliminary data.</text>
</comment>
<dbReference type="Proteomes" id="UP000177871">
    <property type="component" value="Unassembled WGS sequence"/>
</dbReference>
<dbReference type="CDD" id="cd00093">
    <property type="entry name" value="HTH_XRE"/>
    <property type="match status" value="1"/>
</dbReference>
<dbReference type="AlphaFoldDB" id="A0A1F6A4W4"/>
<name>A0A1F6A4W4_9BACT</name>
<dbReference type="Pfam" id="PF09136">
    <property type="entry name" value="Glucodextran_B"/>
    <property type="match status" value="1"/>
</dbReference>
<dbReference type="Gene3D" id="2.60.40.10">
    <property type="entry name" value="Immunoglobulins"/>
    <property type="match status" value="1"/>
</dbReference>
<proteinExistence type="predicted"/>
<evidence type="ECO:0000313" key="2">
    <source>
        <dbReference type="EMBL" id="OGG19778.1"/>
    </source>
</evidence>
<gene>
    <name evidence="2" type="ORF">A2721_01235</name>
</gene>
<accession>A0A1F6A4W4</accession>
<keyword evidence="1" id="KW-1133">Transmembrane helix</keyword>
<dbReference type="InterPro" id="IPR010982">
    <property type="entry name" value="Lambda_DNA-bd_dom_sf"/>
</dbReference>
<dbReference type="Pfam" id="PF13413">
    <property type="entry name" value="HTH_25"/>
    <property type="match status" value="1"/>
</dbReference>
<keyword evidence="1" id="KW-0472">Membrane</keyword>
<dbReference type="SUPFAM" id="SSF47413">
    <property type="entry name" value="lambda repressor-like DNA-binding domains"/>
    <property type="match status" value="1"/>
</dbReference>
<dbReference type="STRING" id="1798381.A2721_01235"/>
<dbReference type="PANTHER" id="PTHR34475">
    <property type="match status" value="1"/>
</dbReference>
<sequence>MLTVGELLQRARVDKRLTLEQVEKATHIRRKFLEAIEKNQLDKLPPGTFARGFVKNYASYLGLSPEDTLAFYRRQVDENKTKIMTNHRRPFGTRRIAITPQVFTTLSVVLLLVIFFAYLMFSYFNYAGAPALVVNSPENNRVVNEEQIKVNGKTDPDAKLTINNQPVAVSPSGEFSVDVPLQSGLNTLTIVASNKFNRQSAKTINIRLEK</sequence>
<dbReference type="InterPro" id="IPR013783">
    <property type="entry name" value="Ig-like_fold"/>
</dbReference>
<dbReference type="Gene3D" id="1.10.260.40">
    <property type="entry name" value="lambda repressor-like DNA-binding domains"/>
    <property type="match status" value="1"/>
</dbReference>
<evidence type="ECO:0000256" key="1">
    <source>
        <dbReference type="SAM" id="Phobius"/>
    </source>
</evidence>
<protein>
    <recommendedName>
        <fullName evidence="4">HTH cro/C1-type domain-containing protein</fullName>
    </recommendedName>
</protein>
<dbReference type="GO" id="GO:0003677">
    <property type="term" value="F:DNA binding"/>
    <property type="evidence" value="ECO:0007669"/>
    <property type="project" value="InterPro"/>
</dbReference>
<reference evidence="2 3" key="1">
    <citation type="journal article" date="2016" name="Nat. Commun.">
        <title>Thousands of microbial genomes shed light on interconnected biogeochemical processes in an aquifer system.</title>
        <authorList>
            <person name="Anantharaman K."/>
            <person name="Brown C.T."/>
            <person name="Hug L.A."/>
            <person name="Sharon I."/>
            <person name="Castelle C.J."/>
            <person name="Probst A.J."/>
            <person name="Thomas B.C."/>
            <person name="Singh A."/>
            <person name="Wilkins M.J."/>
            <person name="Karaoz U."/>
            <person name="Brodie E.L."/>
            <person name="Williams K.H."/>
            <person name="Hubbard S.S."/>
            <person name="Banfield J.F."/>
        </authorList>
    </citation>
    <scope>NUCLEOTIDE SEQUENCE [LARGE SCALE GENOMIC DNA]</scope>
</reference>
<dbReference type="PANTHER" id="PTHR34475:SF1">
    <property type="entry name" value="CYTOSKELETON PROTEIN RODZ"/>
    <property type="match status" value="1"/>
</dbReference>
<dbReference type="EMBL" id="MFJK01000003">
    <property type="protein sequence ID" value="OGG19778.1"/>
    <property type="molecule type" value="Genomic_DNA"/>
</dbReference>